<dbReference type="AlphaFoldDB" id="A0A2R6PGJ1"/>
<dbReference type="PANTHER" id="PTHR46250:SF15">
    <property type="entry name" value="OS01G0523800 PROTEIN"/>
    <property type="match status" value="1"/>
</dbReference>
<evidence type="ECO:0000259" key="2">
    <source>
        <dbReference type="Pfam" id="PF12776"/>
    </source>
</evidence>
<comment type="caution">
    <text evidence="3">The sequence shown here is derived from an EMBL/GenBank/DDBJ whole genome shotgun (WGS) entry which is preliminary data.</text>
</comment>
<dbReference type="InParanoid" id="A0A2R6PGJ1"/>
<feature type="compositionally biased region" description="Low complexity" evidence="1">
    <location>
        <begin position="1"/>
        <end position="21"/>
    </location>
</feature>
<feature type="domain" description="Myb/SANT-like" evidence="2">
    <location>
        <begin position="26"/>
        <end position="122"/>
    </location>
</feature>
<dbReference type="InterPro" id="IPR024752">
    <property type="entry name" value="Myb/SANT-like_dom"/>
</dbReference>
<evidence type="ECO:0000313" key="3">
    <source>
        <dbReference type="EMBL" id="PSR90997.1"/>
    </source>
</evidence>
<sequence length="263" mass="29284">MDSEVTSGSQKGKTTGTFSSKTTRRSWTRKEEDVLIHALKDIVIEGWKVDNNTFRSGYLQVLERKLIIALPGTDLRATPHIESKIKKWKKSYGSLFSILGKSGIGWNDSEKMLEIIDKELWDDLCKAANNNGIPQQSEGGVGVEMDFSMSATNPSSSNSEKGKKKRPRATDAIMQGLTDFADRLGTYPERSSGQLEFIGYRMGYHHDLSNARRSINAKLLKLPIGPDDRLAALDIIAASAQRVDVFSSLSEEDKLRYIIKLLA</sequence>
<dbReference type="OrthoDB" id="618098at2759"/>
<name>A0A2R6PGJ1_ACTCC</name>
<evidence type="ECO:0000256" key="1">
    <source>
        <dbReference type="SAM" id="MobiDB-lite"/>
    </source>
</evidence>
<feature type="region of interest" description="Disordered" evidence="1">
    <location>
        <begin position="1"/>
        <end position="24"/>
    </location>
</feature>
<dbReference type="Pfam" id="PF12776">
    <property type="entry name" value="Myb_DNA-bind_3"/>
    <property type="match status" value="1"/>
</dbReference>
<keyword evidence="4" id="KW-1185">Reference proteome</keyword>
<gene>
    <name evidence="3" type="ORF">CEY00_Acc28313</name>
</gene>
<feature type="compositionally biased region" description="Low complexity" evidence="1">
    <location>
        <begin position="148"/>
        <end position="159"/>
    </location>
</feature>
<protein>
    <submittedName>
        <fullName evidence="3">Disease resistance protein like</fullName>
    </submittedName>
</protein>
<organism evidence="3 4">
    <name type="scientific">Actinidia chinensis var. chinensis</name>
    <name type="common">Chinese soft-hair kiwi</name>
    <dbReference type="NCBI Taxonomy" id="1590841"/>
    <lineage>
        <taxon>Eukaryota</taxon>
        <taxon>Viridiplantae</taxon>
        <taxon>Streptophyta</taxon>
        <taxon>Embryophyta</taxon>
        <taxon>Tracheophyta</taxon>
        <taxon>Spermatophyta</taxon>
        <taxon>Magnoliopsida</taxon>
        <taxon>eudicotyledons</taxon>
        <taxon>Gunneridae</taxon>
        <taxon>Pentapetalae</taxon>
        <taxon>asterids</taxon>
        <taxon>Ericales</taxon>
        <taxon>Actinidiaceae</taxon>
        <taxon>Actinidia</taxon>
    </lineage>
</organism>
<dbReference type="OMA" id="IGWNDSE"/>
<reference evidence="4" key="2">
    <citation type="journal article" date="2018" name="BMC Genomics">
        <title>A manually annotated Actinidia chinensis var. chinensis (kiwifruit) genome highlights the challenges associated with draft genomes and gene prediction in plants.</title>
        <authorList>
            <person name="Pilkington S.M."/>
            <person name="Crowhurst R."/>
            <person name="Hilario E."/>
            <person name="Nardozza S."/>
            <person name="Fraser L."/>
            <person name="Peng Y."/>
            <person name="Gunaseelan K."/>
            <person name="Simpson R."/>
            <person name="Tahir J."/>
            <person name="Deroles S.C."/>
            <person name="Templeton K."/>
            <person name="Luo Z."/>
            <person name="Davy M."/>
            <person name="Cheng C."/>
            <person name="McNeilage M."/>
            <person name="Scaglione D."/>
            <person name="Liu Y."/>
            <person name="Zhang Q."/>
            <person name="Datson P."/>
            <person name="De Silva N."/>
            <person name="Gardiner S.E."/>
            <person name="Bassett H."/>
            <person name="Chagne D."/>
            <person name="McCallum J."/>
            <person name="Dzierzon H."/>
            <person name="Deng C."/>
            <person name="Wang Y.Y."/>
            <person name="Barron L."/>
            <person name="Manako K."/>
            <person name="Bowen J."/>
            <person name="Foster T.M."/>
            <person name="Erridge Z.A."/>
            <person name="Tiffin H."/>
            <person name="Waite C.N."/>
            <person name="Davies K.M."/>
            <person name="Grierson E.P."/>
            <person name="Laing W.A."/>
            <person name="Kirk R."/>
            <person name="Chen X."/>
            <person name="Wood M."/>
            <person name="Montefiori M."/>
            <person name="Brummell D.A."/>
            <person name="Schwinn K.E."/>
            <person name="Catanach A."/>
            <person name="Fullerton C."/>
            <person name="Li D."/>
            <person name="Meiyalaghan S."/>
            <person name="Nieuwenhuizen N."/>
            <person name="Read N."/>
            <person name="Prakash R."/>
            <person name="Hunter D."/>
            <person name="Zhang H."/>
            <person name="McKenzie M."/>
            <person name="Knabel M."/>
            <person name="Harris A."/>
            <person name="Allan A.C."/>
            <person name="Gleave A."/>
            <person name="Chen A."/>
            <person name="Janssen B.J."/>
            <person name="Plunkett B."/>
            <person name="Ampomah-Dwamena C."/>
            <person name="Voogd C."/>
            <person name="Leif D."/>
            <person name="Lafferty D."/>
            <person name="Souleyre E.J.F."/>
            <person name="Varkonyi-Gasic E."/>
            <person name="Gambi F."/>
            <person name="Hanley J."/>
            <person name="Yao J.L."/>
            <person name="Cheung J."/>
            <person name="David K.M."/>
            <person name="Warren B."/>
            <person name="Marsh K."/>
            <person name="Snowden K.C."/>
            <person name="Lin-Wang K."/>
            <person name="Brian L."/>
            <person name="Martinez-Sanchez M."/>
            <person name="Wang M."/>
            <person name="Ileperuma N."/>
            <person name="Macnee N."/>
            <person name="Campin R."/>
            <person name="McAtee P."/>
            <person name="Drummond R.S.M."/>
            <person name="Espley R.V."/>
            <person name="Ireland H.S."/>
            <person name="Wu R."/>
            <person name="Atkinson R.G."/>
            <person name="Karunairetnam S."/>
            <person name="Bulley S."/>
            <person name="Chunkath S."/>
            <person name="Hanley Z."/>
            <person name="Storey R."/>
            <person name="Thrimawithana A.H."/>
            <person name="Thomson S."/>
            <person name="David C."/>
            <person name="Testolin R."/>
            <person name="Huang H."/>
            <person name="Hellens R.P."/>
            <person name="Schaffer R.J."/>
        </authorList>
    </citation>
    <scope>NUCLEOTIDE SEQUENCE [LARGE SCALE GENOMIC DNA]</scope>
    <source>
        <strain evidence="4">cv. Red5</strain>
    </source>
</reference>
<reference evidence="3 4" key="1">
    <citation type="submission" date="2017-07" db="EMBL/GenBank/DDBJ databases">
        <title>An improved, manually edited Actinidia chinensis var. chinensis (kiwifruit) genome highlights the challenges associated with draft genomes and gene prediction in plants.</title>
        <authorList>
            <person name="Pilkington S."/>
            <person name="Crowhurst R."/>
            <person name="Hilario E."/>
            <person name="Nardozza S."/>
            <person name="Fraser L."/>
            <person name="Peng Y."/>
            <person name="Gunaseelan K."/>
            <person name="Simpson R."/>
            <person name="Tahir J."/>
            <person name="Deroles S."/>
            <person name="Templeton K."/>
            <person name="Luo Z."/>
            <person name="Davy M."/>
            <person name="Cheng C."/>
            <person name="Mcneilage M."/>
            <person name="Scaglione D."/>
            <person name="Liu Y."/>
            <person name="Zhang Q."/>
            <person name="Datson P."/>
            <person name="De Silva N."/>
            <person name="Gardiner S."/>
            <person name="Bassett H."/>
            <person name="Chagne D."/>
            <person name="Mccallum J."/>
            <person name="Dzierzon H."/>
            <person name="Deng C."/>
            <person name="Wang Y.-Y."/>
            <person name="Barron N."/>
            <person name="Manako K."/>
            <person name="Bowen J."/>
            <person name="Foster T."/>
            <person name="Erridge Z."/>
            <person name="Tiffin H."/>
            <person name="Waite C."/>
            <person name="Davies K."/>
            <person name="Grierson E."/>
            <person name="Laing W."/>
            <person name="Kirk R."/>
            <person name="Chen X."/>
            <person name="Wood M."/>
            <person name="Montefiori M."/>
            <person name="Brummell D."/>
            <person name="Schwinn K."/>
            <person name="Catanach A."/>
            <person name="Fullerton C."/>
            <person name="Li D."/>
            <person name="Meiyalaghan S."/>
            <person name="Nieuwenhuizen N."/>
            <person name="Read N."/>
            <person name="Prakash R."/>
            <person name="Hunter D."/>
            <person name="Zhang H."/>
            <person name="Mckenzie M."/>
            <person name="Knabel M."/>
            <person name="Harris A."/>
            <person name="Allan A."/>
            <person name="Chen A."/>
            <person name="Janssen B."/>
            <person name="Plunkett B."/>
            <person name="Dwamena C."/>
            <person name="Voogd C."/>
            <person name="Leif D."/>
            <person name="Lafferty D."/>
            <person name="Souleyre E."/>
            <person name="Varkonyi-Gasic E."/>
            <person name="Gambi F."/>
            <person name="Hanley J."/>
            <person name="Yao J.-L."/>
            <person name="Cheung J."/>
            <person name="David K."/>
            <person name="Warren B."/>
            <person name="Marsh K."/>
            <person name="Snowden K."/>
            <person name="Lin-Wang K."/>
            <person name="Brian L."/>
            <person name="Martinez-Sanchez M."/>
            <person name="Wang M."/>
            <person name="Ileperuma N."/>
            <person name="Macnee N."/>
            <person name="Campin R."/>
            <person name="Mcatee P."/>
            <person name="Drummond R."/>
            <person name="Espley R."/>
            <person name="Ireland H."/>
            <person name="Wu R."/>
            <person name="Atkinson R."/>
            <person name="Karunairetnam S."/>
            <person name="Bulley S."/>
            <person name="Chunkath S."/>
            <person name="Hanley Z."/>
            <person name="Storey R."/>
            <person name="Thrimawithana A."/>
            <person name="Thomson S."/>
            <person name="David C."/>
            <person name="Testolin R."/>
        </authorList>
    </citation>
    <scope>NUCLEOTIDE SEQUENCE [LARGE SCALE GENOMIC DNA]</scope>
    <source>
        <strain evidence="4">cv. Red5</strain>
        <tissue evidence="3">Young leaf</tissue>
    </source>
</reference>
<dbReference type="Proteomes" id="UP000241394">
    <property type="component" value="Chromosome LG25"/>
</dbReference>
<dbReference type="EMBL" id="NKQK01000025">
    <property type="protein sequence ID" value="PSR90997.1"/>
    <property type="molecule type" value="Genomic_DNA"/>
</dbReference>
<feature type="region of interest" description="Disordered" evidence="1">
    <location>
        <begin position="146"/>
        <end position="169"/>
    </location>
</feature>
<dbReference type="STRING" id="1590841.A0A2R6PGJ1"/>
<dbReference type="Gramene" id="PSR90997">
    <property type="protein sequence ID" value="PSR90997"/>
    <property type="gene ID" value="CEY00_Acc28313"/>
</dbReference>
<accession>A0A2R6PGJ1</accession>
<dbReference type="PANTHER" id="PTHR46250">
    <property type="entry name" value="MYB/SANT-LIKE DNA-BINDING DOMAIN PROTEIN-RELATED"/>
    <property type="match status" value="1"/>
</dbReference>
<proteinExistence type="predicted"/>
<evidence type="ECO:0000313" key="4">
    <source>
        <dbReference type="Proteomes" id="UP000241394"/>
    </source>
</evidence>